<comment type="caution">
    <text evidence="6">The sequence shown here is derived from an EMBL/GenBank/DDBJ whole genome shotgun (WGS) entry which is preliminary data.</text>
</comment>
<evidence type="ECO:0000313" key="6">
    <source>
        <dbReference type="EMBL" id="MFD1811321.1"/>
    </source>
</evidence>
<evidence type="ECO:0000256" key="4">
    <source>
        <dbReference type="PROSITE-ProRule" id="PRU00335"/>
    </source>
</evidence>
<keyword evidence="2 4" id="KW-0238">DNA-binding</keyword>
<proteinExistence type="predicted"/>
<evidence type="ECO:0000256" key="1">
    <source>
        <dbReference type="ARBA" id="ARBA00023015"/>
    </source>
</evidence>
<dbReference type="RefSeq" id="WP_378483874.1">
    <property type="nucleotide sequence ID" value="NZ_JBHUFB010000007.1"/>
</dbReference>
<keyword evidence="1" id="KW-0805">Transcription regulation</keyword>
<dbReference type="PRINTS" id="PR00455">
    <property type="entry name" value="HTHTETR"/>
</dbReference>
<dbReference type="PROSITE" id="PS50977">
    <property type="entry name" value="HTH_TETR_2"/>
    <property type="match status" value="1"/>
</dbReference>
<name>A0ABW4NZQ5_9NOCA</name>
<sequence>MPRLQEFDTEVVVSAVRDVFWDKGYEETSVPDLERATGLNRSSLYNAFGSKRGLFDAAVQDYLDRIVRPRLRILTGEPTPVDAAVRYYRSLSAALGALPDESSRGCLLLNSAAGFAAHDDAQRAVVDAYRSELAAALAHALRALDPSSSPADLDRRTRILSALSISALLLSRVNRSEAVALAEAAIDQLGEWAPAQSYADVSPEP</sequence>
<dbReference type="SUPFAM" id="SSF46689">
    <property type="entry name" value="Homeodomain-like"/>
    <property type="match status" value="1"/>
</dbReference>
<evidence type="ECO:0000259" key="5">
    <source>
        <dbReference type="PROSITE" id="PS50977"/>
    </source>
</evidence>
<dbReference type="Pfam" id="PF00440">
    <property type="entry name" value="TetR_N"/>
    <property type="match status" value="1"/>
</dbReference>
<protein>
    <submittedName>
        <fullName evidence="6">TetR/AcrR family transcriptional regulator</fullName>
    </submittedName>
</protein>
<keyword evidence="3" id="KW-0804">Transcription</keyword>
<feature type="domain" description="HTH tetR-type" evidence="5">
    <location>
        <begin position="6"/>
        <end position="66"/>
    </location>
</feature>
<organism evidence="6 7">
    <name type="scientific">Rhodococcus gannanensis</name>
    <dbReference type="NCBI Taxonomy" id="1960308"/>
    <lineage>
        <taxon>Bacteria</taxon>
        <taxon>Bacillati</taxon>
        <taxon>Actinomycetota</taxon>
        <taxon>Actinomycetes</taxon>
        <taxon>Mycobacteriales</taxon>
        <taxon>Nocardiaceae</taxon>
        <taxon>Rhodococcus</taxon>
    </lineage>
</organism>
<feature type="DNA-binding region" description="H-T-H motif" evidence="4">
    <location>
        <begin position="29"/>
        <end position="48"/>
    </location>
</feature>
<keyword evidence="7" id="KW-1185">Reference proteome</keyword>
<accession>A0ABW4NZQ5</accession>
<dbReference type="InterPro" id="IPR001647">
    <property type="entry name" value="HTH_TetR"/>
</dbReference>
<gene>
    <name evidence="6" type="ORF">ACFSJG_03785</name>
</gene>
<evidence type="ECO:0000313" key="7">
    <source>
        <dbReference type="Proteomes" id="UP001597286"/>
    </source>
</evidence>
<dbReference type="PANTHER" id="PTHR47506:SF1">
    <property type="entry name" value="HTH-TYPE TRANSCRIPTIONAL REGULATOR YJDC"/>
    <property type="match status" value="1"/>
</dbReference>
<evidence type="ECO:0000256" key="2">
    <source>
        <dbReference type="ARBA" id="ARBA00023125"/>
    </source>
</evidence>
<reference evidence="7" key="1">
    <citation type="journal article" date="2019" name="Int. J. Syst. Evol. Microbiol.">
        <title>The Global Catalogue of Microorganisms (GCM) 10K type strain sequencing project: providing services to taxonomists for standard genome sequencing and annotation.</title>
        <authorList>
            <consortium name="The Broad Institute Genomics Platform"/>
            <consortium name="The Broad Institute Genome Sequencing Center for Infectious Disease"/>
            <person name="Wu L."/>
            <person name="Ma J."/>
        </authorList>
    </citation>
    <scope>NUCLEOTIDE SEQUENCE [LARGE SCALE GENOMIC DNA]</scope>
    <source>
        <strain evidence="7">DT72</strain>
    </source>
</reference>
<dbReference type="Gene3D" id="1.10.10.60">
    <property type="entry name" value="Homeodomain-like"/>
    <property type="match status" value="1"/>
</dbReference>
<dbReference type="SUPFAM" id="SSF48498">
    <property type="entry name" value="Tetracyclin repressor-like, C-terminal domain"/>
    <property type="match status" value="1"/>
</dbReference>
<dbReference type="PANTHER" id="PTHR47506">
    <property type="entry name" value="TRANSCRIPTIONAL REGULATORY PROTEIN"/>
    <property type="match status" value="1"/>
</dbReference>
<evidence type="ECO:0000256" key="3">
    <source>
        <dbReference type="ARBA" id="ARBA00023163"/>
    </source>
</evidence>
<dbReference type="Proteomes" id="UP001597286">
    <property type="component" value="Unassembled WGS sequence"/>
</dbReference>
<dbReference type="EMBL" id="JBHUFB010000007">
    <property type="protein sequence ID" value="MFD1811321.1"/>
    <property type="molecule type" value="Genomic_DNA"/>
</dbReference>
<dbReference type="Gene3D" id="1.10.357.10">
    <property type="entry name" value="Tetracycline Repressor, domain 2"/>
    <property type="match status" value="1"/>
</dbReference>
<dbReference type="InterPro" id="IPR009057">
    <property type="entry name" value="Homeodomain-like_sf"/>
</dbReference>
<dbReference type="InterPro" id="IPR036271">
    <property type="entry name" value="Tet_transcr_reg_TetR-rel_C_sf"/>
</dbReference>